<evidence type="ECO:0000313" key="2">
    <source>
        <dbReference type="EMBL" id="GHF47255.1"/>
    </source>
</evidence>
<evidence type="ECO:0000313" key="3">
    <source>
        <dbReference type="Proteomes" id="UP000626220"/>
    </source>
</evidence>
<dbReference type="AlphaFoldDB" id="A0A8J3GX52"/>
<keyword evidence="3" id="KW-1185">Reference proteome</keyword>
<dbReference type="SUPFAM" id="SSF141371">
    <property type="entry name" value="PilZ domain-like"/>
    <property type="match status" value="1"/>
</dbReference>
<reference evidence="2" key="1">
    <citation type="journal article" date="2014" name="Int. J. Syst. Evol. Microbiol.">
        <title>Complete genome sequence of Corynebacterium casei LMG S-19264T (=DSM 44701T), isolated from a smear-ripened cheese.</title>
        <authorList>
            <consortium name="US DOE Joint Genome Institute (JGI-PGF)"/>
            <person name="Walter F."/>
            <person name="Albersmeier A."/>
            <person name="Kalinowski J."/>
            <person name="Ruckert C."/>
        </authorList>
    </citation>
    <scope>NUCLEOTIDE SEQUENCE</scope>
    <source>
        <strain evidence="2">KCTC 42650</strain>
    </source>
</reference>
<dbReference type="InterPro" id="IPR009875">
    <property type="entry name" value="PilZ_domain"/>
</dbReference>
<proteinExistence type="predicted"/>
<protein>
    <recommendedName>
        <fullName evidence="1">PilZ domain-containing protein</fullName>
    </recommendedName>
</protein>
<dbReference type="Pfam" id="PF07238">
    <property type="entry name" value="PilZ"/>
    <property type="match status" value="1"/>
</dbReference>
<feature type="domain" description="PilZ" evidence="1">
    <location>
        <begin position="12"/>
        <end position="95"/>
    </location>
</feature>
<dbReference type="EMBL" id="BNCJ01000003">
    <property type="protein sequence ID" value="GHF47255.1"/>
    <property type="molecule type" value="Genomic_DNA"/>
</dbReference>
<sequence length="118" mass="13232">MIRSMSTFLTDLRQDPRYRLRLPCRLDLASRGIAATMVEVSLGGARVELPPDTVTFLPGALRAVQIEPVGLLKAQERWRRGELIGLRFRGRDARLRIAAWFDDLGLRSGDTGWISPDG</sequence>
<accession>A0A8J3GX52</accession>
<dbReference type="RefSeq" id="WP_189679796.1">
    <property type="nucleotide sequence ID" value="NZ_BNCJ01000003.1"/>
</dbReference>
<name>A0A8J3GX52_9RHOB</name>
<dbReference type="Proteomes" id="UP000626220">
    <property type="component" value="Unassembled WGS sequence"/>
</dbReference>
<dbReference type="Gene3D" id="2.40.10.220">
    <property type="entry name" value="predicted glycosyltransferase like domains"/>
    <property type="match status" value="1"/>
</dbReference>
<organism evidence="2 3">
    <name type="scientific">Seohaeicola zhoushanensis</name>
    <dbReference type="NCBI Taxonomy" id="1569283"/>
    <lineage>
        <taxon>Bacteria</taxon>
        <taxon>Pseudomonadati</taxon>
        <taxon>Pseudomonadota</taxon>
        <taxon>Alphaproteobacteria</taxon>
        <taxon>Rhodobacterales</taxon>
        <taxon>Roseobacteraceae</taxon>
        <taxon>Seohaeicola</taxon>
    </lineage>
</organism>
<comment type="caution">
    <text evidence="2">The sequence shown here is derived from an EMBL/GenBank/DDBJ whole genome shotgun (WGS) entry which is preliminary data.</text>
</comment>
<reference evidence="2" key="2">
    <citation type="submission" date="2020-09" db="EMBL/GenBank/DDBJ databases">
        <authorList>
            <person name="Sun Q."/>
            <person name="Kim S."/>
        </authorList>
    </citation>
    <scope>NUCLEOTIDE SEQUENCE</scope>
    <source>
        <strain evidence="2">KCTC 42650</strain>
    </source>
</reference>
<dbReference type="GO" id="GO:0035438">
    <property type="term" value="F:cyclic-di-GMP binding"/>
    <property type="evidence" value="ECO:0007669"/>
    <property type="project" value="InterPro"/>
</dbReference>
<gene>
    <name evidence="2" type="ORF">GCM10017056_18730</name>
</gene>
<evidence type="ECO:0000259" key="1">
    <source>
        <dbReference type="Pfam" id="PF07238"/>
    </source>
</evidence>